<sequence>MSGRSEWFPNIQYEPSSRGCEAYGIEDVALPRLSTMGEQALGDITNRRPSNSLTNILRRATGQALSPPPYSQSPWHEDQVQDVAIPGYTFCTLAGIVFENTNWDNPIPDPVTGRRITKVRTQAGGVGFYVVIGARMVLQGQRASNICWPMFPTDDPAFRDMWKLVTPTLESTGVKINWLIGIGRLRFAEFEARLEMGARRLFQLSGGTDIVPGNLDERCLKSKVFHIYCGPTEAVYQIEKIHRLVKRIHPKKEPPIVVWQPDSEKCTTDTREHFLRACNLADVVTPLAEDLARVFLDKIPTGFYSNIFIFTSAIEKAGKKVLNVFKPGTRNAGLKGMLVVRSGAAGAYIYGHPQSFQPDPNNPAHRRVRSQLAMEHRAQWVPTYYCKENGNSGMIVDATGGEDAFIGAFCAYIAQVNEDYVEAAICGIVAMSYVVERATRPQLTTSENSEELWNGESFIHRLSAYYRDCLHLPRVPRIMVPPASPLRTVQEYVPRQPNRHRGPSGAFTFRDPRNPIFGEEDPEDNSDSDTVVLARTERMKELELAVPTGRERGRRHRAREVAAARRRVGLPPQNFRTADEPATLSVRFWKLNLNNVSPGRFDWDQPLREHVL</sequence>
<organism evidence="2 3">
    <name type="scientific">Orbilia brochopaga</name>
    <dbReference type="NCBI Taxonomy" id="3140254"/>
    <lineage>
        <taxon>Eukaryota</taxon>
        <taxon>Fungi</taxon>
        <taxon>Dikarya</taxon>
        <taxon>Ascomycota</taxon>
        <taxon>Pezizomycotina</taxon>
        <taxon>Orbiliomycetes</taxon>
        <taxon>Orbiliales</taxon>
        <taxon>Orbiliaceae</taxon>
        <taxon>Orbilia</taxon>
    </lineage>
</organism>
<name>A0AAV9ULW2_9PEZI</name>
<keyword evidence="3" id="KW-1185">Reference proteome</keyword>
<gene>
    <name evidence="2" type="ORF">TWF696_007765</name>
</gene>
<dbReference type="SUPFAM" id="SSF53613">
    <property type="entry name" value="Ribokinase-like"/>
    <property type="match status" value="1"/>
</dbReference>
<feature type="region of interest" description="Disordered" evidence="1">
    <location>
        <begin position="495"/>
        <end position="529"/>
    </location>
</feature>
<evidence type="ECO:0000313" key="3">
    <source>
        <dbReference type="Proteomes" id="UP001375240"/>
    </source>
</evidence>
<accession>A0AAV9ULW2</accession>
<dbReference type="PANTHER" id="PTHR47098:SF2">
    <property type="entry name" value="PROTEIN MAK32"/>
    <property type="match status" value="1"/>
</dbReference>
<dbReference type="AlphaFoldDB" id="A0AAV9ULW2"/>
<reference evidence="2 3" key="1">
    <citation type="submission" date="2019-10" db="EMBL/GenBank/DDBJ databases">
        <authorList>
            <person name="Palmer J.M."/>
        </authorList>
    </citation>
    <scope>NUCLEOTIDE SEQUENCE [LARGE SCALE GENOMIC DNA]</scope>
    <source>
        <strain evidence="2 3">TWF696</strain>
    </source>
</reference>
<evidence type="ECO:0000313" key="2">
    <source>
        <dbReference type="EMBL" id="KAK6344119.1"/>
    </source>
</evidence>
<dbReference type="PANTHER" id="PTHR47098">
    <property type="entry name" value="PROTEIN MAK32"/>
    <property type="match status" value="1"/>
</dbReference>
<evidence type="ECO:0000256" key="1">
    <source>
        <dbReference type="SAM" id="MobiDB-lite"/>
    </source>
</evidence>
<dbReference type="EMBL" id="JAVHNQ010000006">
    <property type="protein sequence ID" value="KAK6344119.1"/>
    <property type="molecule type" value="Genomic_DNA"/>
</dbReference>
<comment type="caution">
    <text evidence="2">The sequence shown here is derived from an EMBL/GenBank/DDBJ whole genome shotgun (WGS) entry which is preliminary data.</text>
</comment>
<evidence type="ECO:0008006" key="4">
    <source>
        <dbReference type="Google" id="ProtNLM"/>
    </source>
</evidence>
<proteinExistence type="predicted"/>
<dbReference type="Gene3D" id="3.40.1190.20">
    <property type="match status" value="1"/>
</dbReference>
<dbReference type="InterPro" id="IPR029056">
    <property type="entry name" value="Ribokinase-like"/>
</dbReference>
<protein>
    <recommendedName>
        <fullName evidence="4">Carbohydrate kinase PfkB domain-containing protein</fullName>
    </recommendedName>
</protein>
<feature type="compositionally biased region" description="Acidic residues" evidence="1">
    <location>
        <begin position="518"/>
        <end position="527"/>
    </location>
</feature>
<dbReference type="Proteomes" id="UP001375240">
    <property type="component" value="Unassembled WGS sequence"/>
</dbReference>